<feature type="transmembrane region" description="Helical" evidence="10">
    <location>
        <begin position="304"/>
        <end position="329"/>
    </location>
</feature>
<dbReference type="GO" id="GO:0015386">
    <property type="term" value="F:potassium:proton antiporter activity"/>
    <property type="evidence" value="ECO:0007669"/>
    <property type="project" value="TreeGrafter"/>
</dbReference>
<accession>A0A557XR47</accession>
<feature type="transmembrane region" description="Helical" evidence="10">
    <location>
        <begin position="180"/>
        <end position="202"/>
    </location>
</feature>
<dbReference type="PANTHER" id="PTHR10110">
    <property type="entry name" value="SODIUM/HYDROGEN EXCHANGER"/>
    <property type="match status" value="1"/>
</dbReference>
<keyword evidence="5 10" id="KW-1133">Transmembrane helix</keyword>
<keyword evidence="13" id="KW-1185">Reference proteome</keyword>
<evidence type="ECO:0000259" key="11">
    <source>
        <dbReference type="Pfam" id="PF00999"/>
    </source>
</evidence>
<dbReference type="InterPro" id="IPR004705">
    <property type="entry name" value="Cation/H_exchanger_CPA1_bac"/>
</dbReference>
<evidence type="ECO:0000256" key="6">
    <source>
        <dbReference type="ARBA" id="ARBA00023053"/>
    </source>
</evidence>
<keyword evidence="2 10" id="KW-0813">Transport</keyword>
<dbReference type="GO" id="GO:0098719">
    <property type="term" value="P:sodium ion import across plasma membrane"/>
    <property type="evidence" value="ECO:0007669"/>
    <property type="project" value="TreeGrafter"/>
</dbReference>
<evidence type="ECO:0000256" key="7">
    <source>
        <dbReference type="ARBA" id="ARBA00023065"/>
    </source>
</evidence>
<comment type="function">
    <text evidence="10">Na(+)/H(+) antiporter that extrudes sodium in exchange for external protons.</text>
</comment>
<dbReference type="GO" id="GO:0005886">
    <property type="term" value="C:plasma membrane"/>
    <property type="evidence" value="ECO:0007669"/>
    <property type="project" value="UniProtKB-SubCell"/>
</dbReference>
<protein>
    <submittedName>
        <fullName evidence="12">Na+/H+ antiporter</fullName>
    </submittedName>
</protein>
<dbReference type="InterPro" id="IPR006153">
    <property type="entry name" value="Cation/H_exchanger_TM"/>
</dbReference>
<comment type="caution">
    <text evidence="12">The sequence shown here is derived from an EMBL/GenBank/DDBJ whole genome shotgun (WGS) entry which is preliminary data.</text>
</comment>
<feature type="domain" description="Cation/H+ exchanger transmembrane" evidence="11">
    <location>
        <begin position="14"/>
        <end position="409"/>
    </location>
</feature>
<dbReference type="Pfam" id="PF00999">
    <property type="entry name" value="Na_H_Exchanger"/>
    <property type="match status" value="1"/>
</dbReference>
<evidence type="ECO:0000256" key="9">
    <source>
        <dbReference type="ARBA" id="ARBA00023201"/>
    </source>
</evidence>
<feature type="transmembrane region" description="Helical" evidence="10">
    <location>
        <begin position="55"/>
        <end position="73"/>
    </location>
</feature>
<sequence length="533" mass="57214">MDRVFGLVVIVALVSAVIVGTVLGHRYRVGPPVLLILLGGLLGLIPRFGDVRIDGEIVLLLFLPAILYWESLNTSFREIRKNARIIVFLSVALVIATAVAVSWTARALGMESHAAAVLGAVLSPTDAAAVAGLGKRQLPRRSLTVLRAESIVNDGTALVLFALTVHVAIGGAAVGPLDLVVRFVGSYVGGIVSGIVVGGLVTKVRRRLDAPLEEGALSLLTPFAAFLLAQSLHCSGVVAVGVSALMLTYYGPVVIRARSRLQSYAFWDIATFLINGSLWVFVGVQIPGALRGIAGVEGGLRHAVYIALAITGVVIGSRIFWGESTTLVIRLLDRRALQRGRRVGWRMRFVTAWAGFRGAVSLAAALAVPMTTLSGAPFPDRNMLVFVVIVVILVTVIVQGSTLPAVVRWARMPEDVSLEKELQLARSRGTKAALTALPLVAGELGVDEELLARIRKEYEERAALVSANDGSGAAELVERNDLVRRVRLGVLEHKRREITALRNQNLIDDIVLRELQEEMDFEEVQLLDATDGA</sequence>
<evidence type="ECO:0000256" key="3">
    <source>
        <dbReference type="ARBA" id="ARBA00022475"/>
    </source>
</evidence>
<evidence type="ECO:0000313" key="13">
    <source>
        <dbReference type="Proteomes" id="UP000320513"/>
    </source>
</evidence>
<dbReference type="GO" id="GO:0015385">
    <property type="term" value="F:sodium:proton antiporter activity"/>
    <property type="evidence" value="ECO:0007669"/>
    <property type="project" value="InterPro"/>
</dbReference>
<reference evidence="12 13" key="1">
    <citation type="submission" date="2019-07" db="EMBL/GenBank/DDBJ databases">
        <title>New Mycobacterium species.</title>
        <authorList>
            <person name="Tortoli E."/>
            <person name="Ghielmetti G."/>
            <person name="Friedel U."/>
            <person name="Trovato A."/>
        </authorList>
    </citation>
    <scope>NUCLEOTIDE SEQUENCE [LARGE SCALE GENOMIC DNA]</scope>
    <source>
        <strain evidence="12 13">16-83</strain>
    </source>
</reference>
<feature type="transmembrane region" description="Helical" evidence="10">
    <location>
        <begin position="6"/>
        <end position="25"/>
    </location>
</feature>
<dbReference type="InterPro" id="IPR018422">
    <property type="entry name" value="Cation/H_exchanger_CPA1"/>
</dbReference>
<keyword evidence="9 10" id="KW-0739">Sodium transport</keyword>
<dbReference type="Proteomes" id="UP000320513">
    <property type="component" value="Unassembled WGS sequence"/>
</dbReference>
<dbReference type="AlphaFoldDB" id="A0A557XR47"/>
<dbReference type="NCBIfam" id="TIGR00831">
    <property type="entry name" value="a_cpa1"/>
    <property type="match status" value="1"/>
</dbReference>
<comment type="similarity">
    <text evidence="10">Belongs to the monovalent cation:proton antiporter 1 (CPA1) transporter (TC 2.A.36) family.</text>
</comment>
<gene>
    <name evidence="12" type="ORF">FPZ47_14070</name>
</gene>
<evidence type="ECO:0000256" key="1">
    <source>
        <dbReference type="ARBA" id="ARBA00004651"/>
    </source>
</evidence>
<feature type="transmembrane region" description="Helical" evidence="10">
    <location>
        <begin position="264"/>
        <end position="284"/>
    </location>
</feature>
<keyword evidence="4 10" id="KW-0812">Transmembrane</keyword>
<feature type="transmembrane region" description="Helical" evidence="10">
    <location>
        <begin position="383"/>
        <end position="407"/>
    </location>
</feature>
<feature type="transmembrane region" description="Helical" evidence="10">
    <location>
        <begin position="115"/>
        <end position="134"/>
    </location>
</feature>
<keyword evidence="6 10" id="KW-0915">Sodium</keyword>
<keyword evidence="10" id="KW-0050">Antiport</keyword>
<feature type="transmembrane region" description="Helical" evidence="10">
    <location>
        <begin position="155"/>
        <end position="174"/>
    </location>
</feature>
<name>A0A557XR47_9MYCO</name>
<feature type="transmembrane region" description="Helical" evidence="10">
    <location>
        <begin position="350"/>
        <end position="371"/>
    </location>
</feature>
<evidence type="ECO:0000256" key="2">
    <source>
        <dbReference type="ARBA" id="ARBA00022448"/>
    </source>
</evidence>
<feature type="transmembrane region" description="Helical" evidence="10">
    <location>
        <begin position="85"/>
        <end position="103"/>
    </location>
</feature>
<dbReference type="EMBL" id="VMQU01000054">
    <property type="protein sequence ID" value="TVS88404.1"/>
    <property type="molecule type" value="Genomic_DNA"/>
</dbReference>
<organism evidence="12 13">
    <name type="scientific">Mycobacterium helveticum</name>
    <dbReference type="NCBI Taxonomy" id="2592811"/>
    <lineage>
        <taxon>Bacteria</taxon>
        <taxon>Bacillati</taxon>
        <taxon>Actinomycetota</taxon>
        <taxon>Actinomycetes</taxon>
        <taxon>Mycobacteriales</taxon>
        <taxon>Mycobacteriaceae</taxon>
        <taxon>Mycobacterium</taxon>
    </lineage>
</organism>
<comment type="subcellular location">
    <subcellularLocation>
        <location evidence="1 10">Cell membrane</location>
        <topology evidence="1 10">Multi-pass membrane protein</topology>
    </subcellularLocation>
</comment>
<evidence type="ECO:0000256" key="10">
    <source>
        <dbReference type="RuleBase" id="RU366002"/>
    </source>
</evidence>
<evidence type="ECO:0000256" key="5">
    <source>
        <dbReference type="ARBA" id="ARBA00022989"/>
    </source>
</evidence>
<evidence type="ECO:0000313" key="12">
    <source>
        <dbReference type="EMBL" id="TVS88404.1"/>
    </source>
</evidence>
<dbReference type="PANTHER" id="PTHR10110:SF86">
    <property type="entry name" value="SODIUM_HYDROGEN EXCHANGER 7"/>
    <property type="match status" value="1"/>
</dbReference>
<dbReference type="GO" id="GO:0051453">
    <property type="term" value="P:regulation of intracellular pH"/>
    <property type="evidence" value="ECO:0007669"/>
    <property type="project" value="TreeGrafter"/>
</dbReference>
<keyword evidence="7 10" id="KW-0406">Ion transport</keyword>
<evidence type="ECO:0000256" key="4">
    <source>
        <dbReference type="ARBA" id="ARBA00022692"/>
    </source>
</evidence>
<keyword evidence="8 10" id="KW-0472">Membrane</keyword>
<dbReference type="OrthoDB" id="57886at2"/>
<evidence type="ECO:0000256" key="8">
    <source>
        <dbReference type="ARBA" id="ARBA00023136"/>
    </source>
</evidence>
<feature type="transmembrane region" description="Helical" evidence="10">
    <location>
        <begin position="32"/>
        <end position="49"/>
    </location>
</feature>
<dbReference type="Gene3D" id="6.10.140.1330">
    <property type="match status" value="1"/>
</dbReference>
<proteinExistence type="inferred from homology"/>
<keyword evidence="3 10" id="KW-1003">Cell membrane</keyword>